<protein>
    <submittedName>
        <fullName evidence="2">Uncharacterized protein</fullName>
    </submittedName>
</protein>
<organism evidence="2 3">
    <name type="scientific">Puccinia graminis f. sp. tritici</name>
    <dbReference type="NCBI Taxonomy" id="56615"/>
    <lineage>
        <taxon>Eukaryota</taxon>
        <taxon>Fungi</taxon>
        <taxon>Dikarya</taxon>
        <taxon>Basidiomycota</taxon>
        <taxon>Pucciniomycotina</taxon>
        <taxon>Pucciniomycetes</taxon>
        <taxon>Pucciniales</taxon>
        <taxon>Pucciniaceae</taxon>
        <taxon>Puccinia</taxon>
    </lineage>
</organism>
<sequence>MSNRSAPPPDPDSHDEPQRVGVPLSYPRQADCTNQLTRVHPSETHSVRAAHCKPMAGRRQTTHALSVAVKLQASSRDRLHAWQVPDRMVGPDRASAVSMTARSTRQHAQQGIDRWVNPACMKTGGMTAGHADDVYMWRADDSVIPTVGRPTDPRRPAVNDLTTAPLSWTTHSDRNLTKTVF</sequence>
<name>A0A5B0NRP2_PUCGR</name>
<dbReference type="AlphaFoldDB" id="A0A5B0NRP2"/>
<proteinExistence type="predicted"/>
<evidence type="ECO:0000313" key="2">
    <source>
        <dbReference type="EMBL" id="KAA1091322.1"/>
    </source>
</evidence>
<comment type="caution">
    <text evidence="2">The sequence shown here is derived from an EMBL/GenBank/DDBJ whole genome shotgun (WGS) entry which is preliminary data.</text>
</comment>
<keyword evidence="3" id="KW-1185">Reference proteome</keyword>
<evidence type="ECO:0000313" key="3">
    <source>
        <dbReference type="Proteomes" id="UP000324748"/>
    </source>
</evidence>
<feature type="region of interest" description="Disordered" evidence="1">
    <location>
        <begin position="1"/>
        <end position="25"/>
    </location>
</feature>
<dbReference type="Proteomes" id="UP000324748">
    <property type="component" value="Unassembled WGS sequence"/>
</dbReference>
<feature type="compositionally biased region" description="Pro residues" evidence="1">
    <location>
        <begin position="1"/>
        <end position="10"/>
    </location>
</feature>
<reference evidence="2 3" key="1">
    <citation type="submission" date="2019-05" db="EMBL/GenBank/DDBJ databases">
        <title>Emergence of the Ug99 lineage of the wheat stem rust pathogen through somatic hybridization.</title>
        <authorList>
            <person name="Li F."/>
            <person name="Upadhyaya N.M."/>
            <person name="Sperschneider J."/>
            <person name="Matny O."/>
            <person name="Nguyen-Phuc H."/>
            <person name="Mago R."/>
            <person name="Raley C."/>
            <person name="Miller M.E."/>
            <person name="Silverstein K.A.T."/>
            <person name="Henningsen E."/>
            <person name="Hirsch C.D."/>
            <person name="Visser B."/>
            <person name="Pretorius Z.A."/>
            <person name="Steffenson B.J."/>
            <person name="Schwessinger B."/>
            <person name="Dodds P.N."/>
            <person name="Figueroa M."/>
        </authorList>
    </citation>
    <scope>NUCLEOTIDE SEQUENCE [LARGE SCALE GENOMIC DNA]</scope>
    <source>
        <strain evidence="2">21-0</strain>
    </source>
</reference>
<gene>
    <name evidence="2" type="ORF">PGT21_031252</name>
</gene>
<evidence type="ECO:0000256" key="1">
    <source>
        <dbReference type="SAM" id="MobiDB-lite"/>
    </source>
</evidence>
<dbReference type="EMBL" id="VSWC01000092">
    <property type="protein sequence ID" value="KAA1091322.1"/>
    <property type="molecule type" value="Genomic_DNA"/>
</dbReference>
<accession>A0A5B0NRP2</accession>